<protein>
    <submittedName>
        <fullName evidence="2">Uncharacterized protein</fullName>
    </submittedName>
</protein>
<organism evidence="2 3">
    <name type="scientific">Solea senegalensis</name>
    <name type="common">Senegalese sole</name>
    <dbReference type="NCBI Taxonomy" id="28829"/>
    <lineage>
        <taxon>Eukaryota</taxon>
        <taxon>Metazoa</taxon>
        <taxon>Chordata</taxon>
        <taxon>Craniata</taxon>
        <taxon>Vertebrata</taxon>
        <taxon>Euteleostomi</taxon>
        <taxon>Actinopterygii</taxon>
        <taxon>Neopterygii</taxon>
        <taxon>Teleostei</taxon>
        <taxon>Neoteleostei</taxon>
        <taxon>Acanthomorphata</taxon>
        <taxon>Carangaria</taxon>
        <taxon>Pleuronectiformes</taxon>
        <taxon>Pleuronectoidei</taxon>
        <taxon>Soleidae</taxon>
        <taxon>Solea</taxon>
    </lineage>
</organism>
<proteinExistence type="predicted"/>
<evidence type="ECO:0000256" key="1">
    <source>
        <dbReference type="SAM" id="MobiDB-lite"/>
    </source>
</evidence>
<evidence type="ECO:0000313" key="3">
    <source>
        <dbReference type="Proteomes" id="UP000693946"/>
    </source>
</evidence>
<dbReference type="AlphaFoldDB" id="A0AAV6R2B3"/>
<dbReference type="EMBL" id="JAGKHQ010000014">
    <property type="protein sequence ID" value="KAG7498619.1"/>
    <property type="molecule type" value="Genomic_DNA"/>
</dbReference>
<name>A0AAV6R2B3_SOLSE</name>
<feature type="region of interest" description="Disordered" evidence="1">
    <location>
        <begin position="12"/>
        <end position="53"/>
    </location>
</feature>
<evidence type="ECO:0000313" key="2">
    <source>
        <dbReference type="EMBL" id="KAG7498619.1"/>
    </source>
</evidence>
<comment type="caution">
    <text evidence="2">The sequence shown here is derived from an EMBL/GenBank/DDBJ whole genome shotgun (WGS) entry which is preliminary data.</text>
</comment>
<keyword evidence="3" id="KW-1185">Reference proteome</keyword>
<dbReference type="Proteomes" id="UP000693946">
    <property type="component" value="Linkage Group LG21"/>
</dbReference>
<reference evidence="2 3" key="1">
    <citation type="journal article" date="2021" name="Sci. Rep.">
        <title>Chromosome anchoring in Senegalese sole (Solea senegalensis) reveals sex-associated markers and genome rearrangements in flatfish.</title>
        <authorList>
            <person name="Guerrero-Cozar I."/>
            <person name="Gomez-Garrido J."/>
            <person name="Berbel C."/>
            <person name="Martinez-Blanch J.F."/>
            <person name="Alioto T."/>
            <person name="Claros M.G."/>
            <person name="Gagnaire P.A."/>
            <person name="Manchado M."/>
        </authorList>
    </citation>
    <scope>NUCLEOTIDE SEQUENCE [LARGE SCALE GENOMIC DNA]</scope>
    <source>
        <strain evidence="2">Sse05_10M</strain>
    </source>
</reference>
<gene>
    <name evidence="2" type="ORF">JOB18_015305</name>
</gene>
<sequence length="53" mass="6002">MLLWWDSLPASRRLSGQPKRTGLRRTSVEAGTRSAHTLPAQPEETMRQVVSRV</sequence>
<accession>A0AAV6R2B3</accession>